<dbReference type="PANTHER" id="PTHR38457:SF1">
    <property type="entry name" value="REGULATOR ABRB-RELATED"/>
    <property type="match status" value="1"/>
</dbReference>
<proteinExistence type="predicted"/>
<evidence type="ECO:0000313" key="3">
    <source>
        <dbReference type="Proteomes" id="UP000271320"/>
    </source>
</evidence>
<feature type="transmembrane region" description="Helical" evidence="1">
    <location>
        <begin position="7"/>
        <end position="24"/>
    </location>
</feature>
<keyword evidence="1" id="KW-1133">Transmembrane helix</keyword>
<dbReference type="Pfam" id="PF05145">
    <property type="entry name" value="AbrB"/>
    <property type="match status" value="1"/>
</dbReference>
<dbReference type="InterPro" id="IPR017516">
    <property type="entry name" value="AbrB_dup"/>
</dbReference>
<feature type="transmembrane region" description="Helical" evidence="1">
    <location>
        <begin position="57"/>
        <end position="75"/>
    </location>
</feature>
<protein>
    <submittedName>
        <fullName evidence="2">AbrB family transcriptional regulator</fullName>
    </submittedName>
</protein>
<dbReference type="PANTHER" id="PTHR38457">
    <property type="entry name" value="REGULATOR ABRB-RELATED"/>
    <property type="match status" value="1"/>
</dbReference>
<dbReference type="Proteomes" id="UP000271320">
    <property type="component" value="Unassembled WGS sequence"/>
</dbReference>
<dbReference type="GO" id="GO:0010468">
    <property type="term" value="P:regulation of gene expression"/>
    <property type="evidence" value="ECO:0007669"/>
    <property type="project" value="InterPro"/>
</dbReference>
<keyword evidence="1" id="KW-0472">Membrane</keyword>
<sequence>MEKISSNFKGLAIALVGALIAKYLHIPLPWLLGPLLTALLFGSVGHPLGCDPQWRRIGQVIIGMALGLYFSPALVQAVTAYWGFILIGLAWSLVLGTLLAGLQYRVNALDWATAWFSSAIGSASEMVNIAERYQAQVDKVVAAHSLRIVILVVLVPIFMELYFHVEWTGLKIPVSDQFSFFQVILLFCLALLVGQVFQFFNLLNAWILGPLAIIGLLSFCGILQMKLPEWFTAFGQVCIGWALGSKFPFSFLRKNKKFIGITLIFNLLALVLSISVALLLVNLSHTEKQILILGLSPGGIAEMSLMAKALGLAVPIVVSFQLSRLIFVILTTRFFYQYSLQLFFKSKK</sequence>
<feature type="transmembrane region" description="Helical" evidence="1">
    <location>
        <begin position="140"/>
        <end position="159"/>
    </location>
</feature>
<dbReference type="RefSeq" id="WP_017387505.1">
    <property type="nucleotide sequence ID" value="NZ_BBTQ01000025.1"/>
</dbReference>
<dbReference type="AlphaFoldDB" id="A0A1C2U5K8"/>
<dbReference type="PIRSF" id="PIRSF038991">
    <property type="entry name" value="Protein_AbrB"/>
    <property type="match status" value="1"/>
</dbReference>
<keyword evidence="1" id="KW-0812">Transmembrane</keyword>
<dbReference type="GO" id="GO:0016020">
    <property type="term" value="C:membrane"/>
    <property type="evidence" value="ECO:0007669"/>
    <property type="project" value="InterPro"/>
</dbReference>
<feature type="transmembrane region" description="Helical" evidence="1">
    <location>
        <begin position="204"/>
        <end position="224"/>
    </location>
</feature>
<reference evidence="2 3" key="1">
    <citation type="submission" date="2018-10" db="EMBL/GenBank/DDBJ databases">
        <title>GWAS and RNA-Seq identify cryptic mechanisms of antimicrobial resistance in Acinetobacter baumannii.</title>
        <authorList>
            <person name="Sahl J.W."/>
        </authorList>
    </citation>
    <scope>NUCLEOTIDE SEQUENCE [LARGE SCALE GENOMIC DNA]</scope>
    <source>
        <strain evidence="2 3">TG41884</strain>
    </source>
</reference>
<comment type="caution">
    <text evidence="2">The sequence shown here is derived from an EMBL/GenBank/DDBJ whole genome shotgun (WGS) entry which is preliminary data.</text>
</comment>
<evidence type="ECO:0000256" key="1">
    <source>
        <dbReference type="SAM" id="Phobius"/>
    </source>
</evidence>
<dbReference type="EMBL" id="RFEW01000011">
    <property type="protein sequence ID" value="RSO57930.1"/>
    <property type="molecule type" value="Genomic_DNA"/>
</dbReference>
<gene>
    <name evidence="2" type="ORF">EA752_13815</name>
</gene>
<dbReference type="InterPro" id="IPR007820">
    <property type="entry name" value="AbrB_fam"/>
</dbReference>
<feature type="transmembrane region" description="Helical" evidence="1">
    <location>
        <begin position="230"/>
        <end position="249"/>
    </location>
</feature>
<feature type="transmembrane region" description="Helical" evidence="1">
    <location>
        <begin position="261"/>
        <end position="281"/>
    </location>
</feature>
<organism evidence="2 3">
    <name type="scientific">Acinetobacter pittii</name>
    <name type="common">Acinetobacter genomosp. 3</name>
    <dbReference type="NCBI Taxonomy" id="48296"/>
    <lineage>
        <taxon>Bacteria</taxon>
        <taxon>Pseudomonadati</taxon>
        <taxon>Pseudomonadota</taxon>
        <taxon>Gammaproteobacteria</taxon>
        <taxon>Moraxellales</taxon>
        <taxon>Moraxellaceae</taxon>
        <taxon>Acinetobacter</taxon>
        <taxon>Acinetobacter calcoaceticus/baumannii complex</taxon>
    </lineage>
</organism>
<dbReference type="NCBIfam" id="TIGR03082">
    <property type="entry name" value="Gneg_AbrB_dup"/>
    <property type="match status" value="2"/>
</dbReference>
<feature type="transmembrane region" description="Helical" evidence="1">
    <location>
        <begin position="312"/>
        <end position="336"/>
    </location>
</feature>
<name>A0A1C2U5K8_ACIPI</name>
<feature type="transmembrane region" description="Helical" evidence="1">
    <location>
        <begin position="30"/>
        <end position="50"/>
    </location>
</feature>
<evidence type="ECO:0000313" key="2">
    <source>
        <dbReference type="EMBL" id="RSO57930.1"/>
    </source>
</evidence>
<feature type="transmembrane region" description="Helical" evidence="1">
    <location>
        <begin position="179"/>
        <end position="197"/>
    </location>
</feature>
<feature type="transmembrane region" description="Helical" evidence="1">
    <location>
        <begin position="81"/>
        <end position="102"/>
    </location>
</feature>
<accession>A0A1C2U5K8</accession>